<dbReference type="HOGENOM" id="CLU_000604_1_2_9"/>
<dbReference type="PROSITE" id="PS50893">
    <property type="entry name" value="ABC_TRANSPORTER_2"/>
    <property type="match status" value="1"/>
</dbReference>
<dbReference type="Pfam" id="PF00005">
    <property type="entry name" value="ABC_tran"/>
    <property type="match status" value="1"/>
</dbReference>
<dbReference type="PANTHER" id="PTHR42939:SF1">
    <property type="entry name" value="ABC TRANSPORTER ATP-BINDING PROTEIN ALBC-RELATED"/>
    <property type="match status" value="1"/>
</dbReference>
<dbReference type="InterPro" id="IPR003439">
    <property type="entry name" value="ABC_transporter-like_ATP-bd"/>
</dbReference>
<proteinExistence type="predicted"/>
<dbReference type="Proteomes" id="UP000006002">
    <property type="component" value="Unassembled WGS sequence"/>
</dbReference>
<reference evidence="5 6" key="1">
    <citation type="submission" date="2007-03" db="EMBL/GenBank/DDBJ databases">
        <authorList>
            <person name="Fulton L."/>
            <person name="Clifton S."/>
            <person name="Fulton B."/>
            <person name="Xu J."/>
            <person name="Minx P."/>
            <person name="Pepin K.H."/>
            <person name="Johnson M."/>
            <person name="Thiruvilangam P."/>
            <person name="Bhonagiri V."/>
            <person name="Nash W.E."/>
            <person name="Mardis E.R."/>
            <person name="Wilson R.K."/>
        </authorList>
    </citation>
    <scope>NUCLEOTIDE SEQUENCE [LARGE SCALE GENOMIC DNA]</scope>
    <source>
        <strain evidence="5 6">ATCC 29174</strain>
    </source>
</reference>
<keyword evidence="3 5" id="KW-0067">ATP-binding</keyword>
<dbReference type="eggNOG" id="COG1131">
    <property type="taxonomic scope" value="Bacteria"/>
</dbReference>
<protein>
    <submittedName>
        <fullName evidence="5">ABC transporter, ATP-binding protein</fullName>
    </submittedName>
</protein>
<dbReference type="GO" id="GO:0005524">
    <property type="term" value="F:ATP binding"/>
    <property type="evidence" value="ECO:0007669"/>
    <property type="project" value="UniProtKB-KW"/>
</dbReference>
<dbReference type="AlphaFoldDB" id="A5ZN01"/>
<organism evidence="5 6">
    <name type="scientific">Blautia obeum ATCC 29174</name>
    <dbReference type="NCBI Taxonomy" id="411459"/>
    <lineage>
        <taxon>Bacteria</taxon>
        <taxon>Bacillati</taxon>
        <taxon>Bacillota</taxon>
        <taxon>Clostridia</taxon>
        <taxon>Lachnospirales</taxon>
        <taxon>Lachnospiraceae</taxon>
        <taxon>Blautia</taxon>
    </lineage>
</organism>
<comment type="caution">
    <text evidence="5">The sequence shown here is derived from an EMBL/GenBank/DDBJ whole genome shotgun (WGS) entry which is preliminary data.</text>
</comment>
<dbReference type="InterPro" id="IPR003593">
    <property type="entry name" value="AAA+_ATPase"/>
</dbReference>
<evidence type="ECO:0000259" key="4">
    <source>
        <dbReference type="PROSITE" id="PS50893"/>
    </source>
</evidence>
<dbReference type="Gene3D" id="3.40.50.300">
    <property type="entry name" value="P-loop containing nucleotide triphosphate hydrolases"/>
    <property type="match status" value="1"/>
</dbReference>
<name>A5ZN01_9FIRM</name>
<dbReference type="PANTHER" id="PTHR42939">
    <property type="entry name" value="ABC TRANSPORTER ATP-BINDING PROTEIN ALBC-RELATED"/>
    <property type="match status" value="1"/>
</dbReference>
<evidence type="ECO:0000313" key="6">
    <source>
        <dbReference type="Proteomes" id="UP000006002"/>
    </source>
</evidence>
<evidence type="ECO:0000256" key="2">
    <source>
        <dbReference type="ARBA" id="ARBA00022741"/>
    </source>
</evidence>
<dbReference type="InterPro" id="IPR051782">
    <property type="entry name" value="ABC_Transporter_VariousFunc"/>
</dbReference>
<dbReference type="InterPro" id="IPR027417">
    <property type="entry name" value="P-loop_NTPase"/>
</dbReference>
<sequence>MEGKMEYAIRLKGLTKSFQKEKVLKNITHDFEKGKIHGIMGFNGSGKTVMFKCICGFLQPESGTVLVGGKQIGKELDFPDSVGIIIENPGFFLDLSGFANLKRLASLKHRISDDDVRATMRALGLDPLSKKKVGQYSLGMRERLGIAQAIMEDPELLILDEPFNGLDKQGAGEVCELLRGLKERGKTILIAAHNMLEIEWLCDTICEMDAGVLTQIK</sequence>
<accession>A5ZN01</accession>
<keyword evidence="2" id="KW-0547">Nucleotide-binding</keyword>
<dbReference type="SMART" id="SM00382">
    <property type="entry name" value="AAA"/>
    <property type="match status" value="1"/>
</dbReference>
<dbReference type="SUPFAM" id="SSF52540">
    <property type="entry name" value="P-loop containing nucleoside triphosphate hydrolases"/>
    <property type="match status" value="1"/>
</dbReference>
<evidence type="ECO:0000313" key="5">
    <source>
        <dbReference type="EMBL" id="EDM89245.1"/>
    </source>
</evidence>
<feature type="domain" description="ABC transporter" evidence="4">
    <location>
        <begin position="9"/>
        <end position="216"/>
    </location>
</feature>
<reference evidence="5 6" key="2">
    <citation type="submission" date="2007-04" db="EMBL/GenBank/DDBJ databases">
        <title>Draft genome sequence of Ruminococcus obeum (ATCC 29174).</title>
        <authorList>
            <person name="Sudarsanam P."/>
            <person name="Ley R."/>
            <person name="Guruge J."/>
            <person name="Turnbaugh P.J."/>
            <person name="Mahowald M."/>
            <person name="Liep D."/>
            <person name="Gordon J."/>
        </authorList>
    </citation>
    <scope>NUCLEOTIDE SEQUENCE [LARGE SCALE GENOMIC DNA]</scope>
    <source>
        <strain evidence="5 6">ATCC 29174</strain>
    </source>
</reference>
<keyword evidence="1" id="KW-0813">Transport</keyword>
<dbReference type="GO" id="GO:0016887">
    <property type="term" value="F:ATP hydrolysis activity"/>
    <property type="evidence" value="ECO:0007669"/>
    <property type="project" value="InterPro"/>
</dbReference>
<evidence type="ECO:0000256" key="3">
    <source>
        <dbReference type="ARBA" id="ARBA00022840"/>
    </source>
</evidence>
<dbReference type="EMBL" id="AAVO02000001">
    <property type="protein sequence ID" value="EDM89245.1"/>
    <property type="molecule type" value="Genomic_DNA"/>
</dbReference>
<gene>
    <name evidence="5" type="ORF">RUMOBE_00368</name>
</gene>
<evidence type="ECO:0000256" key="1">
    <source>
        <dbReference type="ARBA" id="ARBA00022448"/>
    </source>
</evidence>